<keyword evidence="3" id="KW-0217">Developmental protein</keyword>
<dbReference type="SUPFAM" id="SSF46689">
    <property type="entry name" value="Homeodomain-like"/>
    <property type="match status" value="1"/>
</dbReference>
<sequence>MSSSAKSSPRNSEQNADFLHNPFNLAPTSSGNNAFFSSSSAMLNFASNSSSHMEQGFSSDDVCRRLNGSSTPIKHMKEKTLEGEEDYESGDELNYDMLHGSMGGHPLHLGLRMHSSPKSTTSSTGASSCMQTSSSGLNSSSTVSALAAAAAKQKRHRTRFTPGQLNELERAFAKTHYPDIFMREELALRIGLTESRVQVWFQNRRAKWKKRKKAPSSNVYRTGSVAGGSNGVSTPHSMLNGVSANANNTPTPALLQLVNGTGVSNTDNQGPFGSIQSFSTDQPFRTQMPPFDFLQQSSREDNSLTSPQQIIGDRICAELEAMRQQNWFAGGSSKSPISAFTTIQSCTKAFITFAASLIVGFLAIDPKSTVAKLFMQQGIKYL</sequence>
<organism evidence="11 12">
    <name type="scientific">Cichlidogyrus casuarinus</name>
    <dbReference type="NCBI Taxonomy" id="1844966"/>
    <lineage>
        <taxon>Eukaryota</taxon>
        <taxon>Metazoa</taxon>
        <taxon>Spiralia</taxon>
        <taxon>Lophotrochozoa</taxon>
        <taxon>Platyhelminthes</taxon>
        <taxon>Monogenea</taxon>
        <taxon>Monopisthocotylea</taxon>
        <taxon>Dactylogyridea</taxon>
        <taxon>Ancyrocephalidae</taxon>
        <taxon>Cichlidogyrus</taxon>
    </lineage>
</organism>
<feature type="region of interest" description="Disordered" evidence="9">
    <location>
        <begin position="115"/>
        <end position="139"/>
    </location>
</feature>
<dbReference type="PRINTS" id="PR00031">
    <property type="entry name" value="HTHREPRESSR"/>
</dbReference>
<evidence type="ECO:0000259" key="10">
    <source>
        <dbReference type="PROSITE" id="PS50071"/>
    </source>
</evidence>
<dbReference type="PROSITE" id="PS50071">
    <property type="entry name" value="HOMEOBOX_2"/>
    <property type="match status" value="1"/>
</dbReference>
<protein>
    <recommendedName>
        <fullName evidence="10">Homeobox domain-containing protein</fullName>
    </recommendedName>
</protein>
<feature type="region of interest" description="Disordered" evidence="9">
    <location>
        <begin position="1"/>
        <end position="24"/>
    </location>
</feature>
<proteinExistence type="inferred from homology"/>
<dbReference type="InterPro" id="IPR017970">
    <property type="entry name" value="Homeobox_CS"/>
</dbReference>
<evidence type="ECO:0000256" key="2">
    <source>
        <dbReference type="ARBA" id="ARBA00006503"/>
    </source>
</evidence>
<dbReference type="InterPro" id="IPR001356">
    <property type="entry name" value="HD"/>
</dbReference>
<feature type="compositionally biased region" description="Polar residues" evidence="9">
    <location>
        <begin position="116"/>
        <end position="132"/>
    </location>
</feature>
<dbReference type="PROSITE" id="PS00027">
    <property type="entry name" value="HOMEOBOX_1"/>
    <property type="match status" value="1"/>
</dbReference>
<evidence type="ECO:0000313" key="12">
    <source>
        <dbReference type="Proteomes" id="UP001626550"/>
    </source>
</evidence>
<keyword evidence="4 7" id="KW-0238">DNA-binding</keyword>
<comment type="subcellular location">
    <subcellularLocation>
        <location evidence="1 7 8">Nucleus</location>
    </subcellularLocation>
</comment>
<evidence type="ECO:0000256" key="9">
    <source>
        <dbReference type="SAM" id="MobiDB-lite"/>
    </source>
</evidence>
<feature type="region of interest" description="Disordered" evidence="9">
    <location>
        <begin position="212"/>
        <end position="232"/>
    </location>
</feature>
<dbReference type="InterPro" id="IPR009057">
    <property type="entry name" value="Homeodomain-like_sf"/>
</dbReference>
<comment type="caution">
    <text evidence="11">The sequence shown here is derived from an EMBL/GenBank/DDBJ whole genome shotgun (WGS) entry which is preliminary data.</text>
</comment>
<evidence type="ECO:0000256" key="3">
    <source>
        <dbReference type="ARBA" id="ARBA00022473"/>
    </source>
</evidence>
<dbReference type="Pfam" id="PF00046">
    <property type="entry name" value="Homeodomain"/>
    <property type="match status" value="1"/>
</dbReference>
<dbReference type="SMART" id="SM00389">
    <property type="entry name" value="HOX"/>
    <property type="match status" value="1"/>
</dbReference>
<dbReference type="Gene3D" id="1.10.10.60">
    <property type="entry name" value="Homeodomain-like"/>
    <property type="match status" value="1"/>
</dbReference>
<gene>
    <name evidence="11" type="ORF">Ciccas_002055</name>
</gene>
<dbReference type="CDD" id="cd00086">
    <property type="entry name" value="homeodomain"/>
    <property type="match status" value="1"/>
</dbReference>
<dbReference type="GO" id="GO:0005634">
    <property type="term" value="C:nucleus"/>
    <property type="evidence" value="ECO:0007669"/>
    <property type="project" value="UniProtKB-SubCell"/>
</dbReference>
<evidence type="ECO:0000313" key="11">
    <source>
        <dbReference type="EMBL" id="KAL3319288.1"/>
    </source>
</evidence>
<evidence type="ECO:0000256" key="4">
    <source>
        <dbReference type="ARBA" id="ARBA00023125"/>
    </source>
</evidence>
<dbReference type="EMBL" id="JBJKFK010000150">
    <property type="protein sequence ID" value="KAL3319288.1"/>
    <property type="molecule type" value="Genomic_DNA"/>
</dbReference>
<comment type="similarity">
    <text evidence="2">Belongs to the paired homeobox family. Bicoid subfamily.</text>
</comment>
<dbReference type="PANTHER" id="PTHR46770">
    <property type="entry name" value="HOMEOBOX PROTEIN ORTHOPEDIA"/>
    <property type="match status" value="1"/>
</dbReference>
<feature type="domain" description="Homeobox" evidence="10">
    <location>
        <begin position="151"/>
        <end position="211"/>
    </location>
</feature>
<keyword evidence="6 7" id="KW-0539">Nucleus</keyword>
<dbReference type="PANTHER" id="PTHR46770:SF1">
    <property type="entry name" value="HOMEOBOX PROTEIN ORTHOPEDIA"/>
    <property type="match status" value="1"/>
</dbReference>
<feature type="compositionally biased region" description="Polar residues" evidence="9">
    <location>
        <begin position="1"/>
        <end position="15"/>
    </location>
</feature>
<name>A0ABD2QIP5_9PLAT</name>
<evidence type="ECO:0000256" key="5">
    <source>
        <dbReference type="ARBA" id="ARBA00023155"/>
    </source>
</evidence>
<feature type="DNA-binding region" description="Homeobox" evidence="7">
    <location>
        <begin position="153"/>
        <end position="212"/>
    </location>
</feature>
<evidence type="ECO:0000256" key="1">
    <source>
        <dbReference type="ARBA" id="ARBA00004123"/>
    </source>
</evidence>
<evidence type="ECO:0000256" key="8">
    <source>
        <dbReference type="RuleBase" id="RU000682"/>
    </source>
</evidence>
<accession>A0ABD2QIP5</accession>
<dbReference type="InterPro" id="IPR051895">
    <property type="entry name" value="OTP_Homeobox"/>
</dbReference>
<reference evidence="11 12" key="1">
    <citation type="submission" date="2024-11" db="EMBL/GenBank/DDBJ databases">
        <title>Adaptive evolution of stress response genes in parasites aligns with host niche diversity.</title>
        <authorList>
            <person name="Hahn C."/>
            <person name="Resl P."/>
        </authorList>
    </citation>
    <scope>NUCLEOTIDE SEQUENCE [LARGE SCALE GENOMIC DNA]</scope>
    <source>
        <strain evidence="11">EGGRZ-B1_66</strain>
        <tissue evidence="11">Body</tissue>
    </source>
</reference>
<dbReference type="FunFam" id="1.10.10.60:FF:000057">
    <property type="entry name" value="Short stature homeobox 2"/>
    <property type="match status" value="1"/>
</dbReference>
<keyword evidence="12" id="KW-1185">Reference proteome</keyword>
<dbReference type="AlphaFoldDB" id="A0ABD2QIP5"/>
<dbReference type="InterPro" id="IPR000047">
    <property type="entry name" value="HTH_motif"/>
</dbReference>
<evidence type="ECO:0000256" key="7">
    <source>
        <dbReference type="PROSITE-ProRule" id="PRU00108"/>
    </source>
</evidence>
<dbReference type="GO" id="GO:0003677">
    <property type="term" value="F:DNA binding"/>
    <property type="evidence" value="ECO:0007669"/>
    <property type="project" value="UniProtKB-UniRule"/>
</dbReference>
<evidence type="ECO:0000256" key="6">
    <source>
        <dbReference type="ARBA" id="ARBA00023242"/>
    </source>
</evidence>
<dbReference type="Proteomes" id="UP001626550">
    <property type="component" value="Unassembled WGS sequence"/>
</dbReference>
<keyword evidence="5 7" id="KW-0371">Homeobox</keyword>